<dbReference type="Gene3D" id="3.30.360.10">
    <property type="entry name" value="Dihydrodipicolinate Reductase, domain 2"/>
    <property type="match status" value="1"/>
</dbReference>
<evidence type="ECO:0000256" key="2">
    <source>
        <dbReference type="ARBA" id="ARBA00022571"/>
    </source>
</evidence>
<dbReference type="Pfam" id="PF22698">
    <property type="entry name" value="Semialdhyde_dhC_1"/>
    <property type="match status" value="1"/>
</dbReference>
<organism evidence="8 9">
    <name type="scientific">Paenibacillus lycopersici</name>
    <dbReference type="NCBI Taxonomy" id="2704462"/>
    <lineage>
        <taxon>Bacteria</taxon>
        <taxon>Bacillati</taxon>
        <taxon>Bacillota</taxon>
        <taxon>Bacilli</taxon>
        <taxon>Bacillales</taxon>
        <taxon>Paenibacillaceae</taxon>
        <taxon>Paenibacillus</taxon>
    </lineage>
</organism>
<reference evidence="8 9" key="1">
    <citation type="submission" date="2020-01" db="EMBL/GenBank/DDBJ databases">
        <title>Paenibacillus sp. nov., isolated from tomato rhizosphere.</title>
        <authorList>
            <person name="Weon H.-Y."/>
            <person name="Lee S.A."/>
        </authorList>
    </citation>
    <scope>NUCLEOTIDE SEQUENCE [LARGE SCALE GENOMIC DNA]</scope>
    <source>
        <strain evidence="8 9">12200R-189</strain>
    </source>
</reference>
<dbReference type="InterPro" id="IPR036291">
    <property type="entry name" value="NAD(P)-bd_dom_sf"/>
</dbReference>
<evidence type="ECO:0000256" key="6">
    <source>
        <dbReference type="HAMAP-Rule" id="MF_01110"/>
    </source>
</evidence>
<keyword evidence="4 6" id="KW-0521">NADP</keyword>
<feature type="domain" description="Semialdehyde dehydrogenase NAD-binding" evidence="7">
    <location>
        <begin position="4"/>
        <end position="105"/>
    </location>
</feature>
<dbReference type="InterPro" id="IPR000534">
    <property type="entry name" value="Semialdehyde_DH_NAD-bd"/>
</dbReference>
<dbReference type="RefSeq" id="WP_162358655.1">
    <property type="nucleotide sequence ID" value="NZ_CP048209.1"/>
</dbReference>
<dbReference type="InterPro" id="IPR058924">
    <property type="entry name" value="AGPR_dimerisation_dom"/>
</dbReference>
<evidence type="ECO:0000313" key="8">
    <source>
        <dbReference type="EMBL" id="QHT62221.1"/>
    </source>
</evidence>
<evidence type="ECO:0000313" key="9">
    <source>
        <dbReference type="Proteomes" id="UP000476064"/>
    </source>
</evidence>
<dbReference type="GO" id="GO:0006526">
    <property type="term" value="P:L-arginine biosynthetic process"/>
    <property type="evidence" value="ECO:0007669"/>
    <property type="project" value="UniProtKB-UniRule"/>
</dbReference>
<proteinExistence type="inferred from homology"/>
<sequence>MKHRIFVDGQEGTTGLRIHDYLNKLPHIEVLRIEPDKRKDEETRRAMLNEADLVFLCLPDAASREAVSMVTNTKTGIIDASTAFRTHPDWAYGLPELHSRQRGSIRRSHRVSVPGCHATGFILAMRPLVAAGIVPRDYPASCYALTGYSGGGKKLIADYRNAPREQLLAPRPYALGLDHKHRPEMQRYSGLDAAPLFTPIVGNYYQGDAVAVPLFPRLFAKPAAVRDIQETLAACYRDERFIHVLPYDSAADLDDGYFDLLPCNHTNQLDLFVFGHQDEVLIIARFDNLGKGASGAAIQNMNLMLGLDEGTGLTAANDSLRSTGN</sequence>
<dbReference type="UniPathway" id="UPA00068">
    <property type="reaction ID" value="UER00108"/>
</dbReference>
<dbReference type="SUPFAM" id="SSF51735">
    <property type="entry name" value="NAD(P)-binding Rossmann-fold domains"/>
    <property type="match status" value="1"/>
</dbReference>
<dbReference type="CDD" id="cd17896">
    <property type="entry name" value="AGPR_2_N"/>
    <property type="match status" value="1"/>
</dbReference>
<dbReference type="Proteomes" id="UP000476064">
    <property type="component" value="Chromosome"/>
</dbReference>
<dbReference type="GO" id="GO:0005737">
    <property type="term" value="C:cytoplasm"/>
    <property type="evidence" value="ECO:0007669"/>
    <property type="project" value="UniProtKB-SubCell"/>
</dbReference>
<protein>
    <recommendedName>
        <fullName evidence="6">N-acetyl-gamma-glutamyl-phosphate reductase</fullName>
        <shortName evidence="6">AGPR</shortName>
        <ecNumber evidence="6">1.2.1.38</ecNumber>
    </recommendedName>
    <alternativeName>
        <fullName evidence="6">N-acetyl-glutamate semialdehyde dehydrogenase</fullName>
        <shortName evidence="6">NAGSA dehydrogenase</shortName>
    </alternativeName>
</protein>
<comment type="catalytic activity">
    <reaction evidence="6">
        <text>N-acetyl-L-glutamate 5-semialdehyde + phosphate + NADP(+) = N-acetyl-L-glutamyl 5-phosphate + NADPH + H(+)</text>
        <dbReference type="Rhea" id="RHEA:21588"/>
        <dbReference type="ChEBI" id="CHEBI:15378"/>
        <dbReference type="ChEBI" id="CHEBI:29123"/>
        <dbReference type="ChEBI" id="CHEBI:43474"/>
        <dbReference type="ChEBI" id="CHEBI:57783"/>
        <dbReference type="ChEBI" id="CHEBI:57936"/>
        <dbReference type="ChEBI" id="CHEBI:58349"/>
        <dbReference type="EC" id="1.2.1.38"/>
    </reaction>
</comment>
<evidence type="ECO:0000256" key="5">
    <source>
        <dbReference type="ARBA" id="ARBA00023002"/>
    </source>
</evidence>
<feature type="active site" evidence="6">
    <location>
        <position position="116"/>
    </location>
</feature>
<dbReference type="EMBL" id="CP048209">
    <property type="protein sequence ID" value="QHT62221.1"/>
    <property type="molecule type" value="Genomic_DNA"/>
</dbReference>
<dbReference type="PANTHER" id="PTHR32338">
    <property type="entry name" value="N-ACETYL-GAMMA-GLUTAMYL-PHOSPHATE REDUCTASE, CHLOROPLASTIC-RELATED-RELATED"/>
    <property type="match status" value="1"/>
</dbReference>
<evidence type="ECO:0000259" key="7">
    <source>
        <dbReference type="SMART" id="SM00859"/>
    </source>
</evidence>
<evidence type="ECO:0000256" key="4">
    <source>
        <dbReference type="ARBA" id="ARBA00022857"/>
    </source>
</evidence>
<dbReference type="HAMAP" id="MF_01110">
    <property type="entry name" value="ArgC_type2"/>
    <property type="match status" value="1"/>
</dbReference>
<dbReference type="Pfam" id="PF01118">
    <property type="entry name" value="Semialdhyde_dh"/>
    <property type="match status" value="1"/>
</dbReference>
<dbReference type="CDD" id="cd23935">
    <property type="entry name" value="AGPR_2_C"/>
    <property type="match status" value="1"/>
</dbReference>
<evidence type="ECO:0000256" key="1">
    <source>
        <dbReference type="ARBA" id="ARBA00022490"/>
    </source>
</evidence>
<dbReference type="SMART" id="SM00859">
    <property type="entry name" value="Semialdhyde_dh"/>
    <property type="match status" value="1"/>
</dbReference>
<dbReference type="NCBIfam" id="TIGR01851">
    <property type="entry name" value="argC_other"/>
    <property type="match status" value="1"/>
</dbReference>
<evidence type="ECO:0000256" key="3">
    <source>
        <dbReference type="ARBA" id="ARBA00022605"/>
    </source>
</evidence>
<comment type="similarity">
    <text evidence="6">Belongs to the NAGSA dehydrogenase family. Type 2 subfamily.</text>
</comment>
<dbReference type="EC" id="1.2.1.38" evidence="6"/>
<name>A0A6C0G3A2_9BACL</name>
<keyword evidence="9" id="KW-1185">Reference proteome</keyword>
<dbReference type="GO" id="GO:0003942">
    <property type="term" value="F:N-acetyl-gamma-glutamyl-phosphate reductase activity"/>
    <property type="evidence" value="ECO:0007669"/>
    <property type="project" value="UniProtKB-UniRule"/>
</dbReference>
<dbReference type="InterPro" id="IPR050085">
    <property type="entry name" value="AGPR"/>
</dbReference>
<dbReference type="SUPFAM" id="SSF55347">
    <property type="entry name" value="Glyceraldehyde-3-phosphate dehydrogenase-like, C-terminal domain"/>
    <property type="match status" value="1"/>
</dbReference>
<accession>A0A6C0G3A2</accession>
<comment type="subcellular location">
    <subcellularLocation>
        <location evidence="6">Cytoplasm</location>
    </subcellularLocation>
</comment>
<comment type="function">
    <text evidence="6">Catalyzes the NADPH-dependent reduction of N-acetyl-5-glutamyl phosphate to yield N-acetyl-L-glutamate 5-semialdehyde.</text>
</comment>
<keyword evidence="3 6" id="KW-0028">Amino-acid biosynthesis</keyword>
<dbReference type="GO" id="GO:0051287">
    <property type="term" value="F:NAD binding"/>
    <property type="evidence" value="ECO:0007669"/>
    <property type="project" value="InterPro"/>
</dbReference>
<dbReference type="InterPro" id="IPR010136">
    <property type="entry name" value="AGPR_type-2"/>
</dbReference>
<gene>
    <name evidence="6 8" type="primary">argC</name>
    <name evidence="8" type="ORF">GXP70_21040</name>
</gene>
<dbReference type="Gene3D" id="3.40.50.720">
    <property type="entry name" value="NAD(P)-binding Rossmann-like Domain"/>
    <property type="match status" value="1"/>
</dbReference>
<keyword evidence="2 6" id="KW-0055">Arginine biosynthesis</keyword>
<dbReference type="AlphaFoldDB" id="A0A6C0G3A2"/>
<dbReference type="PANTHER" id="PTHR32338:SF10">
    <property type="entry name" value="N-ACETYL-GAMMA-GLUTAMYL-PHOSPHATE REDUCTASE, CHLOROPLASTIC-RELATED"/>
    <property type="match status" value="1"/>
</dbReference>
<comment type="pathway">
    <text evidence="6">Amino-acid biosynthesis; L-arginine biosynthesis; N(2)-acetyl-L-ornithine from L-glutamate: step 3/4.</text>
</comment>
<keyword evidence="1 6" id="KW-0963">Cytoplasm</keyword>
<dbReference type="KEGG" id="plyc:GXP70_21040"/>
<keyword evidence="5 6" id="KW-0560">Oxidoreductase</keyword>